<keyword evidence="4 6" id="KW-0732">Signal</keyword>
<dbReference type="GO" id="GO:0005198">
    <property type="term" value="F:structural molecule activity"/>
    <property type="evidence" value="ECO:0007669"/>
    <property type="project" value="InterPro"/>
</dbReference>
<feature type="region of interest" description="Disordered" evidence="7">
    <location>
        <begin position="158"/>
        <end position="190"/>
    </location>
</feature>
<dbReference type="AlphaFoldDB" id="A0A4V2G3W0"/>
<dbReference type="PANTHER" id="PTHR30381:SF0">
    <property type="entry name" value="FLAGELLAR P-RING PROTEIN"/>
    <property type="match status" value="1"/>
</dbReference>
<accession>A0A4V2G3W0</accession>
<dbReference type="HAMAP" id="MF_00416">
    <property type="entry name" value="FlgI"/>
    <property type="match status" value="1"/>
</dbReference>
<dbReference type="GO" id="GO:0009428">
    <property type="term" value="C:bacterial-type flagellum basal body, distal rod, P ring"/>
    <property type="evidence" value="ECO:0007669"/>
    <property type="project" value="InterPro"/>
</dbReference>
<dbReference type="NCBIfam" id="NF003676">
    <property type="entry name" value="PRK05303.1"/>
    <property type="match status" value="1"/>
</dbReference>
<evidence type="ECO:0000313" key="9">
    <source>
        <dbReference type="Proteomes" id="UP000292423"/>
    </source>
</evidence>
<organism evidence="8 9">
    <name type="scientific">Fluviicoccus keumensis</name>
    <dbReference type="NCBI Taxonomy" id="1435465"/>
    <lineage>
        <taxon>Bacteria</taxon>
        <taxon>Pseudomonadati</taxon>
        <taxon>Pseudomonadota</taxon>
        <taxon>Gammaproteobacteria</taxon>
        <taxon>Moraxellales</taxon>
        <taxon>Moraxellaceae</taxon>
        <taxon>Fluviicoccus</taxon>
    </lineage>
</organism>
<comment type="subcellular location">
    <subcellularLocation>
        <location evidence="2 6">Bacterial flagellum basal body</location>
    </subcellularLocation>
</comment>
<dbReference type="GO" id="GO:0071973">
    <property type="term" value="P:bacterial-type flagellum-dependent cell motility"/>
    <property type="evidence" value="ECO:0007669"/>
    <property type="project" value="InterPro"/>
</dbReference>
<reference evidence="8 9" key="1">
    <citation type="submission" date="2019-02" db="EMBL/GenBank/DDBJ databases">
        <title>Genomic Encyclopedia of Type Strains, Phase IV (KMG-IV): sequencing the most valuable type-strain genomes for metagenomic binning, comparative biology and taxonomic classification.</title>
        <authorList>
            <person name="Goeker M."/>
        </authorList>
    </citation>
    <scope>NUCLEOTIDE SEQUENCE [LARGE SCALE GENOMIC DNA]</scope>
    <source>
        <strain evidence="8 9">DSM 105135</strain>
    </source>
</reference>
<keyword evidence="8" id="KW-0966">Cell projection</keyword>
<keyword evidence="8" id="KW-0969">Cilium</keyword>
<dbReference type="PANTHER" id="PTHR30381">
    <property type="entry name" value="FLAGELLAR P-RING PERIPLASMIC PROTEIN FLGI"/>
    <property type="match status" value="1"/>
</dbReference>
<evidence type="ECO:0000256" key="4">
    <source>
        <dbReference type="ARBA" id="ARBA00022729"/>
    </source>
</evidence>
<dbReference type="EMBL" id="SHKX01000013">
    <property type="protein sequence ID" value="RZU38506.1"/>
    <property type="molecule type" value="Genomic_DNA"/>
</dbReference>
<evidence type="ECO:0000313" key="8">
    <source>
        <dbReference type="EMBL" id="RZU38506.1"/>
    </source>
</evidence>
<keyword evidence="5 6" id="KW-0975">Bacterial flagellum</keyword>
<protein>
    <recommendedName>
        <fullName evidence="6">Flagellar P-ring protein</fullName>
    </recommendedName>
    <alternativeName>
        <fullName evidence="6">Basal body P-ring protein</fullName>
    </alternativeName>
</protein>
<evidence type="ECO:0000256" key="7">
    <source>
        <dbReference type="SAM" id="MobiDB-lite"/>
    </source>
</evidence>
<keyword evidence="8" id="KW-0282">Flagellum</keyword>
<evidence type="ECO:0000256" key="3">
    <source>
        <dbReference type="ARBA" id="ARBA00008994"/>
    </source>
</evidence>
<dbReference type="PRINTS" id="PR01010">
    <property type="entry name" value="FLGPRINGFLGI"/>
</dbReference>
<dbReference type="OrthoDB" id="9786431at2"/>
<dbReference type="InterPro" id="IPR001782">
    <property type="entry name" value="Flag_FlgI"/>
</dbReference>
<feature type="chain" id="PRO_5021054376" description="Flagellar P-ring protein" evidence="6">
    <location>
        <begin position="21"/>
        <end position="374"/>
    </location>
</feature>
<dbReference type="Proteomes" id="UP000292423">
    <property type="component" value="Unassembled WGS sequence"/>
</dbReference>
<name>A0A4V2G3W0_9GAMM</name>
<comment type="function">
    <text evidence="1 6">Assembles around the rod to form the L-ring and probably protects the motor/basal body from shearing forces during rotation.</text>
</comment>
<keyword evidence="9" id="KW-1185">Reference proteome</keyword>
<gene>
    <name evidence="6" type="primary">flgI</name>
    <name evidence="8" type="ORF">EV700_2440</name>
</gene>
<dbReference type="Pfam" id="PF02119">
    <property type="entry name" value="FlgI"/>
    <property type="match status" value="1"/>
</dbReference>
<evidence type="ECO:0000256" key="6">
    <source>
        <dbReference type="HAMAP-Rule" id="MF_00416"/>
    </source>
</evidence>
<feature type="signal peptide" evidence="6">
    <location>
        <begin position="1"/>
        <end position="20"/>
    </location>
</feature>
<comment type="caution">
    <text evidence="8">The sequence shown here is derived from an EMBL/GenBank/DDBJ whole genome shotgun (WGS) entry which is preliminary data.</text>
</comment>
<evidence type="ECO:0000256" key="1">
    <source>
        <dbReference type="ARBA" id="ARBA00002591"/>
    </source>
</evidence>
<comment type="subunit">
    <text evidence="6">The basal body constitutes a major portion of the flagellar organelle and consists of four rings (L,P,S, and M) mounted on a central rod.</text>
</comment>
<dbReference type="GO" id="GO:0030288">
    <property type="term" value="C:outer membrane-bounded periplasmic space"/>
    <property type="evidence" value="ECO:0007669"/>
    <property type="project" value="InterPro"/>
</dbReference>
<comment type="similarity">
    <text evidence="3 6">Belongs to the FlgI family.</text>
</comment>
<sequence length="374" mass="39794" precursor="true">MKRQLLVVCTLLTMAQGSLAWVGTESGVRIKEIARIQGVRDFPLVGYGLVVGLAGSGDSDKNRLTRQSMVNVLKNFHVSLSESDLNARNSAAVMVTSRLSAYGETGDSLDVEVASLGDARSLLGGALLMTPLYGPDQKIYALAQGSLAVGGYDFESNENSLRKNHPTAGRIPRGATVERHPDPQGEQEKSGQVVLILNEPDFTTAKRVAEALERDLGIQGVRIAHAARIEVPVSSTASVPQLIAGIENVRVAPDHVARVIVNEKTGTVVSGGNVRIGEVTITQGNLNLEISTRYQVSQPDWTVKPGAGVRTVTVPDTRLSVTEPATGALKMQEGTTVGDLVQAMYRIHLGPRDVISVLQAISQAGALHAELMVQ</sequence>
<evidence type="ECO:0000256" key="2">
    <source>
        <dbReference type="ARBA" id="ARBA00004117"/>
    </source>
</evidence>
<feature type="compositionally biased region" description="Basic and acidic residues" evidence="7">
    <location>
        <begin position="176"/>
        <end position="189"/>
    </location>
</feature>
<proteinExistence type="inferred from homology"/>
<evidence type="ECO:0000256" key="5">
    <source>
        <dbReference type="ARBA" id="ARBA00023143"/>
    </source>
</evidence>